<dbReference type="InterPro" id="IPR012669">
    <property type="entry name" value="Pectate_lyase"/>
</dbReference>
<accession>B6VXC1</accession>
<reference evidence="1 2" key="2">
    <citation type="submission" date="2008-10" db="EMBL/GenBank/DDBJ databases">
        <authorList>
            <person name="Fulton L."/>
            <person name="Clifton S."/>
            <person name="Fulton B."/>
            <person name="Xu J."/>
            <person name="Minx P."/>
            <person name="Pepin K.H."/>
            <person name="Johnson M."/>
            <person name="Thiruvilangam P."/>
            <person name="Bhonagiri V."/>
            <person name="Nash W.E."/>
            <person name="Mardis E.R."/>
            <person name="Wilson R.K."/>
        </authorList>
    </citation>
    <scope>NUCLEOTIDE SEQUENCE [LARGE SCALE GENOMIC DNA]</scope>
    <source>
        <strain evidence="1 2">DSM 17855</strain>
    </source>
</reference>
<dbReference type="NCBIfam" id="TIGR02474">
    <property type="entry name" value="pec_lyase"/>
    <property type="match status" value="1"/>
</dbReference>
<reference evidence="1 2" key="1">
    <citation type="submission" date="2008-10" db="EMBL/GenBank/DDBJ databases">
        <title>Draft genome sequence of Bacteroides dorei (DSM 17855).</title>
        <authorList>
            <person name="Sudarsanam P."/>
            <person name="Ley R."/>
            <person name="Guruge J."/>
            <person name="Turnbaugh P.J."/>
            <person name="Mahowald M."/>
            <person name="Liep D."/>
            <person name="Gordon J."/>
        </authorList>
    </citation>
    <scope>NUCLEOTIDE SEQUENCE [LARGE SCALE GENOMIC DNA]</scope>
    <source>
        <strain evidence="1 2">DSM 17855</strain>
    </source>
</reference>
<protein>
    <recommendedName>
        <fullName evidence="3">Pectate lyase</fullName>
    </recommendedName>
</protein>
<dbReference type="Pfam" id="PF09492">
    <property type="entry name" value="Pec_lyase"/>
    <property type="match status" value="1"/>
</dbReference>
<dbReference type="SUPFAM" id="SSF81853">
    <property type="entry name" value="Family 10 polysaccharide lyase"/>
    <property type="match status" value="1"/>
</dbReference>
<proteinExistence type="predicted"/>
<sequence length="755" mass="86719">MEIMSVEQCLCKICLKKTKYSLYSDRKTHNFVCWFLSKHIGIMKNTFKKVFIGFMAFAMATGSFAQQRAHKKDNESYPKEWKQIARMEQDSFFLTDEARRIAENVLAFQRCTGGWPKNIDMARRMNDKELAKVIKDKSRRDDSTIDNNATTAQMIFLARLYRQTKDIRYRDAFLQGVEYLLSGQYENGGWPQFWPGPRGYQVHITFNDDAIVNTLNMIRDMMNHKAPYEDDLIDKALCVRLGKAFNKGIECILATQIIKDGEPSVWCQQNDRETLKPAPARAYELPSYCSAESAGIVRLLMELPAPDARVKRAVHGAMKWFDRYKLTGLKCERIVLANGERDTRLVEDPQAKPIWARYYDLKYCEPYVCDRDGLPRRHLEEIGTERRNGYSWYNSRPAELFAIYNAWADKYDPKHKVAISLATKGANENGLIEMYRRPMVERTAFDVVVKPGESIQAAIEKAPEIPTEPFKILLLNGTYHQKVIIDRPNIVLVGENRDSTRIVLAETAQTRAITEYHGRPVGNGVIVLQEGADDCVISGLTVYNNYGTAVENTTIHQMAIFGRATRTIIINSNVWADGNDALSLWAPGSNGMYYHADLYLRCPGVDFLCPRGWCYATRCHFYGDSRAMIWHDGRGDKNKKLVITNSSFDAETPTLLGRYHHDSQFYLIKCKMSKNVLDGNIHYAYSDKVLDPCPWGLRTYYYGCTREGGHSGWLNDNLKEAENAPEFYGVTAKWTFNGKWDPEQRIRDLWNVLAY</sequence>
<dbReference type="HOGENOM" id="CLU_392248_0_0_10"/>
<name>B6VXC1_9BACT</name>
<dbReference type="Gene3D" id="2.160.20.10">
    <property type="entry name" value="Single-stranded right-handed beta-helix, Pectin lyase-like"/>
    <property type="match status" value="1"/>
</dbReference>
<organism evidence="1 2">
    <name type="scientific">Phocaeicola dorei DSM 17855</name>
    <dbReference type="NCBI Taxonomy" id="483217"/>
    <lineage>
        <taxon>Bacteria</taxon>
        <taxon>Pseudomonadati</taxon>
        <taxon>Bacteroidota</taxon>
        <taxon>Bacteroidia</taxon>
        <taxon>Bacteroidales</taxon>
        <taxon>Bacteroidaceae</taxon>
        <taxon>Phocaeicola</taxon>
    </lineage>
</organism>
<dbReference type="EMBL" id="ABWZ01000037">
    <property type="protein sequence ID" value="EEB25585.1"/>
    <property type="molecule type" value="Genomic_DNA"/>
</dbReference>
<dbReference type="InterPro" id="IPR012334">
    <property type="entry name" value="Pectin_lyas_fold"/>
</dbReference>
<evidence type="ECO:0000313" key="2">
    <source>
        <dbReference type="Proteomes" id="UP000004849"/>
    </source>
</evidence>
<gene>
    <name evidence="1" type="ORF">BACDOR_01930</name>
</gene>
<dbReference type="CAZy" id="PL10">
    <property type="family name" value="Polysaccharide Lyase Family 10"/>
</dbReference>
<dbReference type="SUPFAM" id="SSF51126">
    <property type="entry name" value="Pectin lyase-like"/>
    <property type="match status" value="1"/>
</dbReference>
<evidence type="ECO:0008006" key="3">
    <source>
        <dbReference type="Google" id="ProtNLM"/>
    </source>
</evidence>
<evidence type="ECO:0000313" key="1">
    <source>
        <dbReference type="EMBL" id="EEB25585.1"/>
    </source>
</evidence>
<dbReference type="Proteomes" id="UP000004849">
    <property type="component" value="Unassembled WGS sequence"/>
</dbReference>
<dbReference type="InterPro" id="IPR011050">
    <property type="entry name" value="Pectin_lyase_fold/virulence"/>
</dbReference>
<dbReference type="AlphaFoldDB" id="B6VXC1"/>
<dbReference type="Gene3D" id="1.50.10.20">
    <property type="match status" value="1"/>
</dbReference>